<feature type="active site" description="O-(5'-phospho-DNA)-serine intermediate" evidence="4">
    <location>
        <position position="63"/>
    </location>
</feature>
<dbReference type="PANTHER" id="PTHR36172:SF1">
    <property type="entry name" value="RESOLVASE-RELATED"/>
    <property type="match status" value="1"/>
</dbReference>
<dbReference type="Gene3D" id="3.40.50.1390">
    <property type="entry name" value="Resolvase, N-terminal catalytic domain"/>
    <property type="match status" value="1"/>
</dbReference>
<dbReference type="PROSITE" id="PS00397">
    <property type="entry name" value="RECOMBINASES_1"/>
    <property type="match status" value="1"/>
</dbReference>
<organism evidence="6 7">
    <name type="scientific">Aphanizomenon flos-aquae FACHB-1040</name>
    <dbReference type="NCBI Taxonomy" id="2692887"/>
    <lineage>
        <taxon>Bacteria</taxon>
        <taxon>Bacillati</taxon>
        <taxon>Cyanobacteriota</taxon>
        <taxon>Cyanophyceae</taxon>
        <taxon>Nostocales</taxon>
        <taxon>Aphanizomenonaceae</taxon>
        <taxon>Aphanizomenon</taxon>
    </lineage>
</organism>
<dbReference type="RefSeq" id="WP_190382601.1">
    <property type="nucleotide sequence ID" value="NZ_JACJQT010000012.1"/>
</dbReference>
<evidence type="ECO:0000256" key="2">
    <source>
        <dbReference type="ARBA" id="ARBA00023125"/>
    </source>
</evidence>
<keyword evidence="7" id="KW-1185">Reference proteome</keyword>
<dbReference type="SMART" id="SM00857">
    <property type="entry name" value="Resolvase"/>
    <property type="match status" value="1"/>
</dbReference>
<dbReference type="Gene3D" id="1.10.287.2170">
    <property type="match status" value="1"/>
</dbReference>
<evidence type="ECO:0000256" key="1">
    <source>
        <dbReference type="ARBA" id="ARBA00022908"/>
    </source>
</evidence>
<dbReference type="InterPro" id="IPR006119">
    <property type="entry name" value="Resolv_N"/>
</dbReference>
<name>A0ABR8BU97_APHFL</name>
<dbReference type="SUPFAM" id="SSF53041">
    <property type="entry name" value="Resolvase-like"/>
    <property type="match status" value="1"/>
</dbReference>
<comment type="caution">
    <text evidence="6">The sequence shown here is derived from an EMBL/GenBank/DDBJ whole genome shotgun (WGS) entry which is preliminary data.</text>
</comment>
<dbReference type="CDD" id="cd03769">
    <property type="entry name" value="SR_IS607_transposase_like"/>
    <property type="match status" value="1"/>
</dbReference>
<dbReference type="InterPro" id="IPR009061">
    <property type="entry name" value="DNA-bd_dom_put_sf"/>
</dbReference>
<dbReference type="InterPro" id="IPR041718">
    <property type="entry name" value="IS607_transposase-like"/>
</dbReference>
<dbReference type="Proteomes" id="UP000606721">
    <property type="component" value="Unassembled WGS sequence"/>
</dbReference>
<keyword evidence="3" id="KW-0233">DNA recombination</keyword>
<dbReference type="InterPro" id="IPR036162">
    <property type="entry name" value="Resolvase-like_N_sf"/>
</dbReference>
<dbReference type="SUPFAM" id="SSF46955">
    <property type="entry name" value="Putative DNA-binding domain"/>
    <property type="match status" value="1"/>
</dbReference>
<gene>
    <name evidence="6" type="ORF">H6F99_06775</name>
</gene>
<dbReference type="PROSITE" id="PS51736">
    <property type="entry name" value="RECOMBINASES_3"/>
    <property type="match status" value="1"/>
</dbReference>
<dbReference type="PANTHER" id="PTHR36172">
    <property type="match status" value="1"/>
</dbReference>
<keyword evidence="2" id="KW-0238">DNA-binding</keyword>
<dbReference type="EMBL" id="JACJQT010000012">
    <property type="protein sequence ID" value="MBD2278025.1"/>
    <property type="molecule type" value="Genomic_DNA"/>
</dbReference>
<dbReference type="NCBIfam" id="NF033518">
    <property type="entry name" value="transpos_IS607"/>
    <property type="match status" value="1"/>
</dbReference>
<reference evidence="6 7" key="1">
    <citation type="journal article" date="2020" name="ISME J.">
        <title>Comparative genomics reveals insights into cyanobacterial evolution and habitat adaptation.</title>
        <authorList>
            <person name="Chen M.Y."/>
            <person name="Teng W.K."/>
            <person name="Zhao L."/>
            <person name="Hu C.X."/>
            <person name="Zhou Y.K."/>
            <person name="Han B.P."/>
            <person name="Song L.R."/>
            <person name="Shu W.S."/>
        </authorList>
    </citation>
    <scope>NUCLEOTIDE SEQUENCE [LARGE SCALE GENOMIC DNA]</scope>
    <source>
        <strain evidence="6 7">FACHB-1040</strain>
    </source>
</reference>
<evidence type="ECO:0000313" key="6">
    <source>
        <dbReference type="EMBL" id="MBD2278025.1"/>
    </source>
</evidence>
<sequence length="202" mass="23502">MKYLTPEQVYKQFGYHPKTTAEWADLGKIECIRSPGGHRRYPESAFIKTVPTDKERVLYARVSTKTQLLDLDTQIEFLGKTYPGCRVVKDVASGMNWKRKNFLKLMTQVAQNQISEIVVGHKDRLCRFGFEFVEWFCNLHGCKIVVVNNAKLSPREELMQDFMAIMHCFSAKLYFLRAYKKKIAEEQNIHETNSSQYESMGV</sequence>
<evidence type="ECO:0000256" key="4">
    <source>
        <dbReference type="PROSITE-ProRule" id="PRU10137"/>
    </source>
</evidence>
<evidence type="ECO:0000259" key="5">
    <source>
        <dbReference type="PROSITE" id="PS51736"/>
    </source>
</evidence>
<accession>A0ABR8BU97</accession>
<feature type="domain" description="Resolvase/invertase-type recombinase catalytic" evidence="5">
    <location>
        <begin position="55"/>
        <end position="192"/>
    </location>
</feature>
<evidence type="ECO:0000256" key="3">
    <source>
        <dbReference type="ARBA" id="ARBA00023172"/>
    </source>
</evidence>
<dbReference type="InterPro" id="IPR006118">
    <property type="entry name" value="Recombinase_CS"/>
</dbReference>
<dbReference type="InterPro" id="IPR048046">
    <property type="entry name" value="Transpos_IS607"/>
</dbReference>
<protein>
    <submittedName>
        <fullName evidence="6">IS607 family transposase</fullName>
    </submittedName>
</protein>
<dbReference type="Pfam" id="PF00239">
    <property type="entry name" value="Resolvase"/>
    <property type="match status" value="1"/>
</dbReference>
<dbReference type="InterPro" id="IPR051491">
    <property type="entry name" value="Recombinase/Transposase-rel"/>
</dbReference>
<proteinExistence type="predicted"/>
<keyword evidence="1" id="KW-0229">DNA integration</keyword>
<evidence type="ECO:0000313" key="7">
    <source>
        <dbReference type="Proteomes" id="UP000606721"/>
    </source>
</evidence>